<feature type="region of interest" description="Disordered" evidence="6">
    <location>
        <begin position="1"/>
        <end position="51"/>
    </location>
</feature>
<keyword evidence="2" id="KW-0547">Nucleotide-binding</keyword>
<dbReference type="PANTHER" id="PTHR10256">
    <property type="entry name" value="SELENIDE, WATER DIKINASE"/>
    <property type="match status" value="1"/>
</dbReference>
<dbReference type="InterPro" id="IPR036676">
    <property type="entry name" value="PurM-like_C_sf"/>
</dbReference>
<keyword evidence="5" id="KW-0711">Selenium</keyword>
<feature type="compositionally biased region" description="Basic and acidic residues" evidence="6">
    <location>
        <begin position="1"/>
        <end position="11"/>
    </location>
</feature>
<evidence type="ECO:0000256" key="4">
    <source>
        <dbReference type="ARBA" id="ARBA00022840"/>
    </source>
</evidence>
<name>A0A4P9XSN0_9FUNG</name>
<keyword evidence="10" id="KW-1185">Reference proteome</keyword>
<dbReference type="PANTHER" id="PTHR10256:SF0">
    <property type="entry name" value="INACTIVE SELENIDE, WATER DIKINASE-LIKE PROTEIN-RELATED"/>
    <property type="match status" value="1"/>
</dbReference>
<dbReference type="InterPro" id="IPR004536">
    <property type="entry name" value="SPS/SelD"/>
</dbReference>
<dbReference type="NCBIfam" id="TIGR00476">
    <property type="entry name" value="selD"/>
    <property type="match status" value="1"/>
</dbReference>
<organism evidence="9 10">
    <name type="scientific">Thamnocephalis sphaerospora</name>
    <dbReference type="NCBI Taxonomy" id="78915"/>
    <lineage>
        <taxon>Eukaryota</taxon>
        <taxon>Fungi</taxon>
        <taxon>Fungi incertae sedis</taxon>
        <taxon>Zoopagomycota</taxon>
        <taxon>Zoopagomycotina</taxon>
        <taxon>Zoopagomycetes</taxon>
        <taxon>Zoopagales</taxon>
        <taxon>Sigmoideomycetaceae</taxon>
        <taxon>Thamnocephalis</taxon>
    </lineage>
</organism>
<reference evidence="10" key="1">
    <citation type="journal article" date="2018" name="Nat. Microbiol.">
        <title>Leveraging single-cell genomics to expand the fungal tree of life.</title>
        <authorList>
            <person name="Ahrendt S.R."/>
            <person name="Quandt C.A."/>
            <person name="Ciobanu D."/>
            <person name="Clum A."/>
            <person name="Salamov A."/>
            <person name="Andreopoulos B."/>
            <person name="Cheng J.F."/>
            <person name="Woyke T."/>
            <person name="Pelin A."/>
            <person name="Henrissat B."/>
            <person name="Reynolds N.K."/>
            <person name="Benny G.L."/>
            <person name="Smith M.E."/>
            <person name="James T.Y."/>
            <person name="Grigoriev I.V."/>
        </authorList>
    </citation>
    <scope>NUCLEOTIDE SEQUENCE [LARGE SCALE GENOMIC DNA]</scope>
    <source>
        <strain evidence="10">RSA 1356</strain>
    </source>
</reference>
<dbReference type="GO" id="GO:0005524">
    <property type="term" value="F:ATP binding"/>
    <property type="evidence" value="ECO:0007669"/>
    <property type="project" value="UniProtKB-KW"/>
</dbReference>
<dbReference type="Proteomes" id="UP000271241">
    <property type="component" value="Unassembled WGS sequence"/>
</dbReference>
<feature type="domain" description="PurM-like C-terminal" evidence="8">
    <location>
        <begin position="216"/>
        <end position="380"/>
    </location>
</feature>
<dbReference type="AlphaFoldDB" id="A0A4P9XSN0"/>
<feature type="domain" description="PurM-like N-terminal" evidence="7">
    <location>
        <begin position="91"/>
        <end position="198"/>
    </location>
</feature>
<proteinExistence type="predicted"/>
<dbReference type="InterPro" id="IPR036921">
    <property type="entry name" value="PurM-like_N_sf"/>
</dbReference>
<dbReference type="GO" id="GO:0004756">
    <property type="term" value="F:selenide, water dikinase activity"/>
    <property type="evidence" value="ECO:0007669"/>
    <property type="project" value="TreeGrafter"/>
</dbReference>
<dbReference type="EMBL" id="KZ992537">
    <property type="protein sequence ID" value="RKP09158.1"/>
    <property type="molecule type" value="Genomic_DNA"/>
</dbReference>
<dbReference type="PIRSF" id="PIRSF036407">
    <property type="entry name" value="Selenphspht_syn"/>
    <property type="match status" value="1"/>
</dbReference>
<dbReference type="InterPro" id="IPR016188">
    <property type="entry name" value="PurM-like_N"/>
</dbReference>
<feature type="compositionally biased region" description="Acidic residues" evidence="6">
    <location>
        <begin position="21"/>
        <end position="37"/>
    </location>
</feature>
<dbReference type="GO" id="GO:0016260">
    <property type="term" value="P:selenocysteine biosynthetic process"/>
    <property type="evidence" value="ECO:0007669"/>
    <property type="project" value="TreeGrafter"/>
</dbReference>
<keyword evidence="3" id="KW-0418">Kinase</keyword>
<protein>
    <submittedName>
        <fullName evidence="9">Selenide</fullName>
    </submittedName>
</protein>
<accession>A0A4P9XSN0</accession>
<evidence type="ECO:0000256" key="5">
    <source>
        <dbReference type="ARBA" id="ARBA00023266"/>
    </source>
</evidence>
<dbReference type="OrthoDB" id="409395at2759"/>
<feature type="region of interest" description="Disordered" evidence="6">
    <location>
        <begin position="61"/>
        <end position="80"/>
    </location>
</feature>
<dbReference type="Gene3D" id="3.90.650.10">
    <property type="entry name" value="PurM-like C-terminal domain"/>
    <property type="match status" value="1"/>
</dbReference>
<dbReference type="Pfam" id="PF02769">
    <property type="entry name" value="AIRS_C"/>
    <property type="match status" value="1"/>
</dbReference>
<evidence type="ECO:0000313" key="9">
    <source>
        <dbReference type="EMBL" id="RKP09158.1"/>
    </source>
</evidence>
<dbReference type="Pfam" id="PF00586">
    <property type="entry name" value="AIRS"/>
    <property type="match status" value="1"/>
</dbReference>
<dbReference type="GO" id="GO:0005737">
    <property type="term" value="C:cytoplasm"/>
    <property type="evidence" value="ECO:0007669"/>
    <property type="project" value="TreeGrafter"/>
</dbReference>
<keyword evidence="1" id="KW-0808">Transferase</keyword>
<evidence type="ECO:0000259" key="7">
    <source>
        <dbReference type="Pfam" id="PF00586"/>
    </source>
</evidence>
<evidence type="ECO:0000259" key="8">
    <source>
        <dbReference type="Pfam" id="PF02769"/>
    </source>
</evidence>
<sequence length="404" mass="41936">MKDDRLAEESLRGSTTTAANSDDDNGNNGDGDGDDGGGDAADGGSQVPQAELLGLLEASGISGDDGRAAAPQAEDSGAADASTVETISGTDDCSITPTAVDGVWLAQTTDFFYPLVDDPYTMGKVACANVLSDLYAVGVARCDTMLMLLGVSTQLADPDVRRTATALCMRGFRDLAMQAGTRVTGGQTVRNPWFVVGGVASAVVAESQMIRPVHAQPGDVLVLTKPLGTQPTVVAYGYLADKAKMARLDGIVSRQQLIHCYDQAVASMARLNQTGAELMHRYDAHAATDVTGFGLIGHAQNLAAGQTCGVDFVIHTLPVLPHALALDTITGFGLLEGRSPETSGGLLVALPAKQAPAFVAEISQRDGWPAFIVGDVIQGTGQARLAPEAQLRMPIVEVDLDAPM</sequence>
<dbReference type="Gene3D" id="3.30.1330.10">
    <property type="entry name" value="PurM-like, N-terminal domain"/>
    <property type="match status" value="1"/>
</dbReference>
<evidence type="ECO:0000256" key="2">
    <source>
        <dbReference type="ARBA" id="ARBA00022741"/>
    </source>
</evidence>
<gene>
    <name evidence="9" type="ORF">THASP1DRAFT_29057</name>
</gene>
<evidence type="ECO:0000256" key="1">
    <source>
        <dbReference type="ARBA" id="ARBA00022679"/>
    </source>
</evidence>
<dbReference type="SUPFAM" id="SSF55326">
    <property type="entry name" value="PurM N-terminal domain-like"/>
    <property type="match status" value="1"/>
</dbReference>
<dbReference type="InterPro" id="IPR010918">
    <property type="entry name" value="PurM-like_C_dom"/>
</dbReference>
<dbReference type="SUPFAM" id="SSF56042">
    <property type="entry name" value="PurM C-terminal domain-like"/>
    <property type="match status" value="1"/>
</dbReference>
<evidence type="ECO:0000256" key="3">
    <source>
        <dbReference type="ARBA" id="ARBA00022777"/>
    </source>
</evidence>
<keyword evidence="4" id="KW-0067">ATP-binding</keyword>
<evidence type="ECO:0000256" key="6">
    <source>
        <dbReference type="SAM" id="MobiDB-lite"/>
    </source>
</evidence>
<evidence type="ECO:0000313" key="10">
    <source>
        <dbReference type="Proteomes" id="UP000271241"/>
    </source>
</evidence>
<dbReference type="STRING" id="78915.A0A4P9XSN0"/>